<keyword evidence="1" id="KW-1133">Transmembrane helix</keyword>
<proteinExistence type="predicted"/>
<dbReference type="Gene3D" id="6.10.250.2700">
    <property type="match status" value="1"/>
</dbReference>
<dbReference type="EMBL" id="PEOG01000039">
    <property type="protein sequence ID" value="PIM52355.1"/>
    <property type="molecule type" value="Genomic_DNA"/>
</dbReference>
<name>A0A2G9C7L3_9BURK</name>
<dbReference type="AlphaFoldDB" id="A0A2G9C7L3"/>
<gene>
    <name evidence="2" type="ORF">CS062_15000</name>
</gene>
<dbReference type="Proteomes" id="UP000231501">
    <property type="component" value="Unassembled WGS sequence"/>
</dbReference>
<accession>A0A2G9C7L3</accession>
<keyword evidence="3" id="KW-1185">Reference proteome</keyword>
<evidence type="ECO:0000256" key="1">
    <source>
        <dbReference type="SAM" id="Phobius"/>
    </source>
</evidence>
<keyword evidence="1" id="KW-0472">Membrane</keyword>
<sequence length="150" mass="16632">MHQAFRQVGATDHEATTAAEAIAGALEKRMTDQHIPYAKLTDLQAVKVDMADLKSQFSVWRGEMKQEIAAVRGEVAVLRAEMKQEITAVRAEMRQEIAAVRGDMSLLRGEVKHELASTKTELIRWMVAGQLTTVTVLGSLIFGVLRDVTR</sequence>
<reference evidence="2 3" key="1">
    <citation type="submission" date="2017-11" db="EMBL/GenBank/DDBJ databases">
        <title>Draft genome sequence of Mitsuaria sp. HWN-4.</title>
        <authorList>
            <person name="Gundlapally S.R."/>
        </authorList>
    </citation>
    <scope>NUCLEOTIDE SEQUENCE [LARGE SCALE GENOMIC DNA]</scope>
    <source>
        <strain evidence="2 3">HWN-4</strain>
    </source>
</reference>
<evidence type="ECO:0000313" key="3">
    <source>
        <dbReference type="Proteomes" id="UP000231501"/>
    </source>
</evidence>
<protein>
    <recommendedName>
        <fullName evidence="4">DUF1640 domain-containing protein</fullName>
    </recommendedName>
</protein>
<feature type="transmembrane region" description="Helical" evidence="1">
    <location>
        <begin position="122"/>
        <end position="145"/>
    </location>
</feature>
<comment type="caution">
    <text evidence="2">The sequence shown here is derived from an EMBL/GenBank/DDBJ whole genome shotgun (WGS) entry which is preliminary data.</text>
</comment>
<evidence type="ECO:0008006" key="4">
    <source>
        <dbReference type="Google" id="ProtNLM"/>
    </source>
</evidence>
<evidence type="ECO:0000313" key="2">
    <source>
        <dbReference type="EMBL" id="PIM52355.1"/>
    </source>
</evidence>
<keyword evidence="1" id="KW-0812">Transmembrane</keyword>
<organism evidence="2 3">
    <name type="scientific">Roseateles chitinivorans</name>
    <dbReference type="NCBI Taxonomy" id="2917965"/>
    <lineage>
        <taxon>Bacteria</taxon>
        <taxon>Pseudomonadati</taxon>
        <taxon>Pseudomonadota</taxon>
        <taxon>Betaproteobacteria</taxon>
        <taxon>Burkholderiales</taxon>
        <taxon>Sphaerotilaceae</taxon>
        <taxon>Roseateles</taxon>
    </lineage>
</organism>